<protein>
    <submittedName>
        <fullName evidence="1">Uncharacterized protein</fullName>
    </submittedName>
</protein>
<organism evidence="1 2">
    <name type="scientific">Microlunatus parietis</name>
    <dbReference type="NCBI Taxonomy" id="682979"/>
    <lineage>
        <taxon>Bacteria</taxon>
        <taxon>Bacillati</taxon>
        <taxon>Actinomycetota</taxon>
        <taxon>Actinomycetes</taxon>
        <taxon>Propionibacteriales</taxon>
        <taxon>Propionibacteriaceae</taxon>
        <taxon>Microlunatus</taxon>
    </lineage>
</organism>
<accession>A0A7Y9LEV1</accession>
<sequence length="114" mass="12177">MKYSAADLAATLMATSETNYVRVVADWLEHGEVSQVEPAQTGDLLVDALAAAAVAHLARQNGTEPPAWTLTPERALPAFWHPGSDRFFAYSLAHAPAEFAARGVLVEQDSLASV</sequence>
<name>A0A7Y9LEV1_9ACTN</name>
<reference evidence="1 2" key="1">
    <citation type="submission" date="2020-07" db="EMBL/GenBank/DDBJ databases">
        <title>Sequencing the genomes of 1000 actinobacteria strains.</title>
        <authorList>
            <person name="Klenk H.-P."/>
        </authorList>
    </citation>
    <scope>NUCLEOTIDE SEQUENCE [LARGE SCALE GENOMIC DNA]</scope>
    <source>
        <strain evidence="1 2">DSM 22083</strain>
    </source>
</reference>
<dbReference type="EMBL" id="JACCBU010000001">
    <property type="protein sequence ID" value="NYE74203.1"/>
    <property type="molecule type" value="Genomic_DNA"/>
</dbReference>
<dbReference type="RefSeq" id="WP_179756339.1">
    <property type="nucleotide sequence ID" value="NZ_JACCBU010000001.1"/>
</dbReference>
<evidence type="ECO:0000313" key="2">
    <source>
        <dbReference type="Proteomes" id="UP000569914"/>
    </source>
</evidence>
<proteinExistence type="predicted"/>
<dbReference type="AlphaFoldDB" id="A0A7Y9LEV1"/>
<evidence type="ECO:0000313" key="1">
    <source>
        <dbReference type="EMBL" id="NYE74203.1"/>
    </source>
</evidence>
<dbReference type="Proteomes" id="UP000569914">
    <property type="component" value="Unassembled WGS sequence"/>
</dbReference>
<comment type="caution">
    <text evidence="1">The sequence shown here is derived from an EMBL/GenBank/DDBJ whole genome shotgun (WGS) entry which is preliminary data.</text>
</comment>
<gene>
    <name evidence="1" type="ORF">BKA15_005532</name>
</gene>
<keyword evidence="2" id="KW-1185">Reference proteome</keyword>